<evidence type="ECO:0000313" key="1">
    <source>
        <dbReference type="EMBL" id="SOC27682.1"/>
    </source>
</evidence>
<sequence length="217" mass="24194">MTAHAIIHVGLKQLGFAEDDARDLYERVTGIRSLKEMSPPQHQAVVSELHRLGFKPGLKSGSAKRASGPFAGKLQALWIGAWNLGVVKNGSDEAMMAFVARQTGIAHSRFLRFPEDAEKAIEAIKAWVRRETGNDGLYRREKCRPKLLNDFRFQVLVTQWARLVALDAAPAASLDAWVARMMPDKAYADLAQDAWWDLMNVLGKRLRDALARAESKA</sequence>
<organism evidence="1 2">
    <name type="scientific">Stappia indica</name>
    <dbReference type="NCBI Taxonomy" id="538381"/>
    <lineage>
        <taxon>Bacteria</taxon>
        <taxon>Pseudomonadati</taxon>
        <taxon>Pseudomonadota</taxon>
        <taxon>Alphaproteobacteria</taxon>
        <taxon>Hyphomicrobiales</taxon>
        <taxon>Stappiaceae</taxon>
        <taxon>Stappia</taxon>
    </lineage>
</organism>
<proteinExistence type="predicted"/>
<dbReference type="AlphaFoldDB" id="A0A285TUV8"/>
<dbReference type="Proteomes" id="UP000219331">
    <property type="component" value="Unassembled WGS sequence"/>
</dbReference>
<keyword evidence="2" id="KW-1185">Reference proteome</keyword>
<dbReference type="EMBL" id="OBML01000020">
    <property type="protein sequence ID" value="SOC27682.1"/>
    <property type="molecule type" value="Genomic_DNA"/>
</dbReference>
<evidence type="ECO:0000313" key="2">
    <source>
        <dbReference type="Proteomes" id="UP000219331"/>
    </source>
</evidence>
<protein>
    <recommendedName>
        <fullName evidence="3">Mu-like prophage protein gp16</fullName>
    </recommendedName>
</protein>
<dbReference type="RefSeq" id="WP_097176739.1">
    <property type="nucleotide sequence ID" value="NZ_OBML01000020.1"/>
</dbReference>
<dbReference type="InterPro" id="IPR009363">
    <property type="entry name" value="Phage_Mu_Gp16"/>
</dbReference>
<gene>
    <name evidence="1" type="ORF">SAMN05421512_12026</name>
</gene>
<reference evidence="1 2" key="1">
    <citation type="submission" date="2017-08" db="EMBL/GenBank/DDBJ databases">
        <authorList>
            <person name="de Groot N.N."/>
        </authorList>
    </citation>
    <scope>NUCLEOTIDE SEQUENCE [LARGE SCALE GENOMIC DNA]</scope>
    <source>
        <strain evidence="1 2">USBA 352</strain>
    </source>
</reference>
<dbReference type="OrthoDB" id="7353918at2"/>
<dbReference type="Pfam" id="PF06252">
    <property type="entry name" value="GemA"/>
    <property type="match status" value="1"/>
</dbReference>
<name>A0A285TUV8_9HYPH</name>
<accession>A0A285TUV8</accession>
<evidence type="ECO:0008006" key="3">
    <source>
        <dbReference type="Google" id="ProtNLM"/>
    </source>
</evidence>